<dbReference type="GO" id="GO:0008652">
    <property type="term" value="P:amino acid biosynthetic process"/>
    <property type="evidence" value="ECO:0007669"/>
    <property type="project" value="UniProtKB-ARBA"/>
</dbReference>
<dbReference type="Pfam" id="PF01063">
    <property type="entry name" value="Aminotran_4"/>
    <property type="match status" value="1"/>
</dbReference>
<evidence type="ECO:0000256" key="2">
    <source>
        <dbReference type="ARBA" id="ARBA00009320"/>
    </source>
</evidence>
<evidence type="ECO:0000256" key="1">
    <source>
        <dbReference type="ARBA" id="ARBA00001933"/>
    </source>
</evidence>
<evidence type="ECO:0000256" key="5">
    <source>
        <dbReference type="ARBA" id="ARBA00021779"/>
    </source>
</evidence>
<dbReference type="GO" id="GO:0046416">
    <property type="term" value="P:D-amino acid metabolic process"/>
    <property type="evidence" value="ECO:0007669"/>
    <property type="project" value="InterPro"/>
</dbReference>
<dbReference type="CDD" id="cd01558">
    <property type="entry name" value="D-AAT_like"/>
    <property type="match status" value="1"/>
</dbReference>
<dbReference type="SUPFAM" id="SSF56752">
    <property type="entry name" value="D-aminoacid aminotransferase-like PLP-dependent enzymes"/>
    <property type="match status" value="1"/>
</dbReference>
<comment type="subunit">
    <text evidence="3">Homodimer.</text>
</comment>
<comment type="similarity">
    <text evidence="2">Belongs to the class-IV pyridoxal-phosphate-dependent aminotransferase family.</text>
</comment>
<dbReference type="PANTHER" id="PTHR42743:SF10">
    <property type="entry name" value="D-ALANINE AMINOTRANSFERASE"/>
    <property type="match status" value="1"/>
</dbReference>
<dbReference type="EC" id="2.6.1.21" evidence="4"/>
<accession>A0A1I2RR69</accession>
<dbReference type="InterPro" id="IPR043132">
    <property type="entry name" value="BCAT-like_C"/>
</dbReference>
<dbReference type="InterPro" id="IPR005784">
    <property type="entry name" value="D_amino_transT"/>
</dbReference>
<dbReference type="GO" id="GO:0030170">
    <property type="term" value="F:pyridoxal phosphate binding"/>
    <property type="evidence" value="ECO:0007669"/>
    <property type="project" value="InterPro"/>
</dbReference>
<dbReference type="AlphaFoldDB" id="A0A1I2RR69"/>
<name>A0A1I2RR69_9BACI</name>
<dbReference type="GO" id="GO:0005829">
    <property type="term" value="C:cytosol"/>
    <property type="evidence" value="ECO:0007669"/>
    <property type="project" value="TreeGrafter"/>
</dbReference>
<gene>
    <name evidence="13" type="ORF">SAMN05216353_14230</name>
</gene>
<evidence type="ECO:0000256" key="3">
    <source>
        <dbReference type="ARBA" id="ARBA00011738"/>
    </source>
</evidence>
<dbReference type="Gene3D" id="3.20.10.10">
    <property type="entry name" value="D-amino Acid Aminotransferase, subunit A, domain 2"/>
    <property type="match status" value="1"/>
</dbReference>
<evidence type="ECO:0000256" key="11">
    <source>
        <dbReference type="ARBA" id="ARBA00033391"/>
    </source>
</evidence>
<dbReference type="InterPro" id="IPR043131">
    <property type="entry name" value="BCAT-like_N"/>
</dbReference>
<dbReference type="InterPro" id="IPR036038">
    <property type="entry name" value="Aminotransferase-like"/>
</dbReference>
<dbReference type="Gene3D" id="3.30.470.10">
    <property type="match status" value="1"/>
</dbReference>
<evidence type="ECO:0000256" key="12">
    <source>
        <dbReference type="ARBA" id="ARBA00047911"/>
    </source>
</evidence>
<dbReference type="FunFam" id="3.20.10.10:FF:000002">
    <property type="entry name" value="D-alanine aminotransferase"/>
    <property type="match status" value="1"/>
</dbReference>
<comment type="catalytic activity">
    <reaction evidence="12">
        <text>D-alanine + 2-oxoglutarate = D-glutamate + pyruvate</text>
        <dbReference type="Rhea" id="RHEA:15869"/>
        <dbReference type="ChEBI" id="CHEBI:15361"/>
        <dbReference type="ChEBI" id="CHEBI:16810"/>
        <dbReference type="ChEBI" id="CHEBI:29986"/>
        <dbReference type="ChEBI" id="CHEBI:57416"/>
        <dbReference type="EC" id="2.6.1.21"/>
    </reaction>
</comment>
<evidence type="ECO:0000313" key="13">
    <source>
        <dbReference type="EMBL" id="SFG43022.1"/>
    </source>
</evidence>
<dbReference type="EMBL" id="FOOG01000042">
    <property type="protein sequence ID" value="SFG43022.1"/>
    <property type="molecule type" value="Genomic_DNA"/>
</dbReference>
<dbReference type="Proteomes" id="UP000198897">
    <property type="component" value="Unassembled WGS sequence"/>
</dbReference>
<evidence type="ECO:0000256" key="4">
    <source>
        <dbReference type="ARBA" id="ARBA00012874"/>
    </source>
</evidence>
<reference evidence="14" key="1">
    <citation type="submission" date="2016-10" db="EMBL/GenBank/DDBJ databases">
        <authorList>
            <person name="Varghese N."/>
            <person name="Submissions S."/>
        </authorList>
    </citation>
    <scope>NUCLEOTIDE SEQUENCE [LARGE SCALE GENOMIC DNA]</scope>
    <source>
        <strain evidence="14">FP5</strain>
    </source>
</reference>
<evidence type="ECO:0000256" key="10">
    <source>
        <dbReference type="ARBA" id="ARBA00033316"/>
    </source>
</evidence>
<protein>
    <recommendedName>
        <fullName evidence="5">D-alanine aminotransferase</fullName>
        <ecNumber evidence="4">2.6.1.21</ecNumber>
    </recommendedName>
    <alternativeName>
        <fullName evidence="11">D-amino acid aminotransferase</fullName>
    </alternativeName>
    <alternativeName>
        <fullName evidence="9">D-amino acid transaminase</fullName>
    </alternativeName>
    <alternativeName>
        <fullName evidence="10">D-aspartate aminotransferase</fullName>
    </alternativeName>
</protein>
<keyword evidence="7" id="KW-0808">Transferase</keyword>
<comment type="cofactor">
    <cofactor evidence="1">
        <name>pyridoxal 5'-phosphate</name>
        <dbReference type="ChEBI" id="CHEBI:597326"/>
    </cofactor>
</comment>
<keyword evidence="6" id="KW-0032">Aminotransferase</keyword>
<dbReference type="RefSeq" id="WP_089753875.1">
    <property type="nucleotide sequence ID" value="NZ_FOOG01000042.1"/>
</dbReference>
<evidence type="ECO:0000313" key="14">
    <source>
        <dbReference type="Proteomes" id="UP000198897"/>
    </source>
</evidence>
<evidence type="ECO:0000256" key="7">
    <source>
        <dbReference type="ARBA" id="ARBA00022679"/>
    </source>
</evidence>
<keyword evidence="8" id="KW-0663">Pyridoxal phosphate</keyword>
<dbReference type="NCBIfam" id="TIGR01121">
    <property type="entry name" value="D_amino_aminoT"/>
    <property type="match status" value="1"/>
</dbReference>
<sequence length="296" mass="34035">MTIYDRILTEDDFIHQNELRYPFEERGLQFGDGIYEVIRVYNGKFYLLKEHVERLYRSAAAVKINVPYTQEEMYDHLKRLLELNQVESDAKVYLQITRGSAPRNHAFPKDIVANLYAYVKDLPRPTDLIAGGVHTITHEDVRWDWCYIKSLNLLPNVMAKQAAEEQNCYEAVLHKDGKVTECSSSNVYMVKNGKVYTHPAKKNILHGCVRMRVEAFCDSQNIDFVEESFEIEDLQYADELFLSSSTSEIMPILKVDHLQIGDGNPGAVTRLLQQRYEEEAGISPDASIFSSNQKAQ</sequence>
<dbReference type="GO" id="GO:0047810">
    <property type="term" value="F:D-alanine-2-oxoglutarate aminotransferase activity"/>
    <property type="evidence" value="ECO:0007669"/>
    <property type="project" value="UniProtKB-EC"/>
</dbReference>
<evidence type="ECO:0000256" key="9">
    <source>
        <dbReference type="ARBA" id="ARBA00030138"/>
    </source>
</evidence>
<dbReference type="GO" id="GO:0046394">
    <property type="term" value="P:carboxylic acid biosynthetic process"/>
    <property type="evidence" value="ECO:0007669"/>
    <property type="project" value="UniProtKB-ARBA"/>
</dbReference>
<organism evidence="13 14">
    <name type="scientific">Halobacillus alkaliphilus</name>
    <dbReference type="NCBI Taxonomy" id="396056"/>
    <lineage>
        <taxon>Bacteria</taxon>
        <taxon>Bacillati</taxon>
        <taxon>Bacillota</taxon>
        <taxon>Bacilli</taxon>
        <taxon>Bacillales</taxon>
        <taxon>Bacillaceae</taxon>
        <taxon>Halobacillus</taxon>
    </lineage>
</organism>
<dbReference type="OrthoDB" id="9805628at2"/>
<proteinExistence type="inferred from homology"/>
<dbReference type="InterPro" id="IPR050571">
    <property type="entry name" value="Class-IV_PLP-Dep_Aminotrnsfr"/>
</dbReference>
<evidence type="ECO:0000256" key="8">
    <source>
        <dbReference type="ARBA" id="ARBA00022898"/>
    </source>
</evidence>
<dbReference type="InterPro" id="IPR001544">
    <property type="entry name" value="Aminotrans_IV"/>
</dbReference>
<dbReference type="PANTHER" id="PTHR42743">
    <property type="entry name" value="AMINO-ACID AMINOTRANSFERASE"/>
    <property type="match status" value="1"/>
</dbReference>
<evidence type="ECO:0000256" key="6">
    <source>
        <dbReference type="ARBA" id="ARBA00022576"/>
    </source>
</evidence>
<keyword evidence="14" id="KW-1185">Reference proteome</keyword>